<dbReference type="GO" id="GO:0005829">
    <property type="term" value="C:cytosol"/>
    <property type="evidence" value="ECO:0007669"/>
    <property type="project" value="TreeGrafter"/>
</dbReference>
<dbReference type="InterPro" id="IPR052341">
    <property type="entry name" value="LOG_family_nucleotidases"/>
</dbReference>
<keyword evidence="2" id="KW-1185">Reference proteome</keyword>
<accession>Q9PK07</accession>
<dbReference type="Proteomes" id="UP000000800">
    <property type="component" value="Chromosome"/>
</dbReference>
<sequence>MRIPMTLFHTHHDAVSPDGYLCSSLQLVGSGTYEGEIEIQNIPSYFLGFRLPTHCVHLNLKSSLAQLGVDASLLHCELSKNQQRAHMHVQFTGYGPIAESMLSLLKPGDRVAKLFAADDRRLVRSPDYLESMLKNTDKTGHPLLRFGKKLEHLISFDVVDDRLVVSLPTLPGIVNYDPDIYGLLPLIQKSLSNPKLSIRHFLSLYQKIVEGPHIPYEGNILLIKTEPLHIRTVFARVVDQMLPQGLFHTSANILEPTTRESGDIFEFFGNPSTLVERIPLEFFTIEPYKEHSYFCNRDLLQTTLQSESEIKKIFDTAPQEPVKAATYLSKGSEISSLDADSWLTGSAAAYQCSEKQAAKDEYIHAQPCYPFLEAMETGLINSEGALLTRFFPSSSLKGMLISYHVRHYLKQIYFQVPSYTYGDYFSHNDRGLLLDLYQANIDVFWADEESGRVLQYTKRRDKNSGMFVVKNRVEEFQSAYFVAIYGSRLLENNFSAQLNTLLAGLQKAAHTLGIPGFSKPTPLAVITGGGTGVMATGNRVAKELGILSCGTVLDLEASPAQIDQPANEFLDAKMTYRLPQLIERQEHFYSDLAILVVGGVGTDFELYLELVYLKTGAKPPTPIFLIGPVEYWKEKVAHAYEINLKAGTIRGSEWISNCLFCITSPEAGIAVFEQFLAGELPIGYDYPPAPDGLVIV</sequence>
<name>Q9PK07_CHLMU</name>
<protein>
    <submittedName>
        <fullName evidence="1">Uncharacterized protein</fullName>
    </submittedName>
</protein>
<evidence type="ECO:0000313" key="2">
    <source>
        <dbReference type="Proteomes" id="UP000000800"/>
    </source>
</evidence>
<dbReference type="HOGENOM" id="CLU_389241_0_0_0"/>
<evidence type="ECO:0000313" key="1">
    <source>
        <dbReference type="EMBL" id="AAF39488.1"/>
    </source>
</evidence>
<reference evidence="1 2" key="1">
    <citation type="journal article" date="2000" name="Nucleic Acids Res.">
        <title>Genome sequences of Chlamydia trachomatis MoPn and Chlamydia pneumoniae AR39.</title>
        <authorList>
            <person name="Read T.D."/>
            <person name="Brunham R.C."/>
            <person name="Shen C."/>
            <person name="Gill S.R."/>
            <person name="Heidelberg J.F."/>
            <person name="White O."/>
            <person name="Hickey E.K."/>
            <person name="Peterson J.D."/>
            <person name="Utterback T.R."/>
            <person name="Berry K.J."/>
            <person name="Bass S."/>
            <person name="Linher K.D."/>
            <person name="Weidman J.F."/>
            <person name="Khouri H.M."/>
            <person name="Craven B."/>
            <person name="Bowman C."/>
            <person name="Dodson R.J."/>
            <person name="Gwinn M.L."/>
            <person name="Nelson W.C."/>
            <person name="DeBoy R.T."/>
            <person name="Kolonay J.F."/>
            <person name="McClarty G."/>
            <person name="Salzberg S.L."/>
            <person name="Eisen J.A."/>
            <person name="Fraser C.M."/>
        </authorList>
    </citation>
    <scope>NUCLEOTIDE SEQUENCE [LARGE SCALE GENOMIC DNA]</scope>
    <source>
        <strain evidence="2">MoPn / Nigg</strain>
    </source>
</reference>
<dbReference type="eggNOG" id="COG1611">
    <property type="taxonomic scope" value="Bacteria"/>
</dbReference>
<dbReference type="PANTHER" id="PTHR43393">
    <property type="entry name" value="CYTOKININ RIBOSIDE 5'-MONOPHOSPHATE PHOSPHORIBOHYDROLASE"/>
    <property type="match status" value="1"/>
</dbReference>
<organism evidence="1 2">
    <name type="scientific">Chlamydia muridarum (strain MoPn / Nigg)</name>
    <dbReference type="NCBI Taxonomy" id="243161"/>
    <lineage>
        <taxon>Bacteria</taxon>
        <taxon>Pseudomonadati</taxon>
        <taxon>Chlamydiota</taxon>
        <taxon>Chlamydiia</taxon>
        <taxon>Chlamydiales</taxon>
        <taxon>Chlamydiaceae</taxon>
        <taxon>Chlamydia/Chlamydophila group</taxon>
        <taxon>Chlamydia</taxon>
    </lineage>
</organism>
<dbReference type="AlphaFoldDB" id="Q9PK07"/>
<dbReference type="EMBL" id="AE002160">
    <property type="protein sequence ID" value="AAF39488.1"/>
    <property type="molecule type" value="Genomic_DNA"/>
</dbReference>
<proteinExistence type="predicted"/>
<dbReference type="KEGG" id="cmu:TC_0666"/>
<dbReference type="PANTHER" id="PTHR43393:SF3">
    <property type="entry name" value="LYSINE DECARBOXYLASE-LIKE PROTEIN"/>
    <property type="match status" value="1"/>
</dbReference>
<dbReference type="SUPFAM" id="SSF102405">
    <property type="entry name" value="MCP/YpsA-like"/>
    <property type="match status" value="1"/>
</dbReference>
<dbReference type="PIR" id="E81677">
    <property type="entry name" value="E81677"/>
</dbReference>
<gene>
    <name evidence="1" type="ordered locus">TC_0666</name>
</gene>
<dbReference type="Gene3D" id="3.40.50.450">
    <property type="match status" value="1"/>
</dbReference>